<evidence type="ECO:0000313" key="1">
    <source>
        <dbReference type="Proteomes" id="UP000887564"/>
    </source>
</evidence>
<protein>
    <submittedName>
        <fullName evidence="2">Uncharacterized protein</fullName>
    </submittedName>
</protein>
<evidence type="ECO:0000313" key="2">
    <source>
        <dbReference type="WBParaSite" id="PEQ_0000622001-mRNA-1"/>
    </source>
</evidence>
<dbReference type="Proteomes" id="UP000887564">
    <property type="component" value="Unplaced"/>
</dbReference>
<dbReference type="Gene3D" id="2.30.42.10">
    <property type="match status" value="1"/>
</dbReference>
<dbReference type="AlphaFoldDB" id="A0A914RIT6"/>
<name>A0A914RIT6_PAREQ</name>
<dbReference type="InterPro" id="IPR036034">
    <property type="entry name" value="PDZ_sf"/>
</dbReference>
<proteinExistence type="predicted"/>
<reference evidence="2" key="1">
    <citation type="submission" date="2022-11" db="UniProtKB">
        <authorList>
            <consortium name="WormBaseParasite"/>
        </authorList>
    </citation>
    <scope>IDENTIFICATION</scope>
</reference>
<accession>A0A914RIT6</accession>
<sequence length="56" mass="6104">MFVNDEDLSNSTLDRAVAVLKAAPQGIVRLGIAKPVPIDQGGFSLKIYDWFLRSIG</sequence>
<organism evidence="1 2">
    <name type="scientific">Parascaris equorum</name>
    <name type="common">Equine roundworm</name>
    <dbReference type="NCBI Taxonomy" id="6256"/>
    <lineage>
        <taxon>Eukaryota</taxon>
        <taxon>Metazoa</taxon>
        <taxon>Ecdysozoa</taxon>
        <taxon>Nematoda</taxon>
        <taxon>Chromadorea</taxon>
        <taxon>Rhabditida</taxon>
        <taxon>Spirurina</taxon>
        <taxon>Ascaridomorpha</taxon>
        <taxon>Ascaridoidea</taxon>
        <taxon>Ascarididae</taxon>
        <taxon>Parascaris</taxon>
    </lineage>
</organism>
<keyword evidence="1" id="KW-1185">Reference proteome</keyword>
<dbReference type="WBParaSite" id="PEQ_0000622001-mRNA-1">
    <property type="protein sequence ID" value="PEQ_0000622001-mRNA-1"/>
    <property type="gene ID" value="PEQ_0000622001"/>
</dbReference>